<name>A0A630BPN2_CAMCO</name>
<proteinExistence type="predicted"/>
<evidence type="ECO:0000313" key="1">
    <source>
        <dbReference type="EMBL" id="EAL9204113.1"/>
    </source>
</evidence>
<reference evidence="1 2" key="1">
    <citation type="submission" date="2018-08" db="EMBL/GenBank/DDBJ databases">
        <authorList>
            <consortium name="NARMS: The National Antimicrobial Resistance Monitoring System"/>
        </authorList>
    </citation>
    <scope>NUCLEOTIDE SEQUENCE [LARGE SCALE GENOMIC DNA]</scope>
    <source>
        <strain evidence="1 2">CVM N17C171</strain>
    </source>
</reference>
<protein>
    <submittedName>
        <fullName evidence="1">Uncharacterized protein</fullName>
    </submittedName>
</protein>
<dbReference type="Proteomes" id="UP000411403">
    <property type="component" value="Unassembled WGS sequence"/>
</dbReference>
<sequence length="76" mass="8556">MNGSKLALVLFLCFLIPNLAFGAESPEGALTLIKNGLLSWTPLIKTACLWVFWTLVAIDLIWTFDFVLFLNFFMAN</sequence>
<gene>
    <name evidence="1" type="ORF">DYU70_02900</name>
</gene>
<evidence type="ECO:0000313" key="2">
    <source>
        <dbReference type="Proteomes" id="UP000411403"/>
    </source>
</evidence>
<dbReference type="AlphaFoldDB" id="A0A630BPN2"/>
<organism evidence="1 2">
    <name type="scientific">Campylobacter coli</name>
    <dbReference type="NCBI Taxonomy" id="195"/>
    <lineage>
        <taxon>Bacteria</taxon>
        <taxon>Pseudomonadati</taxon>
        <taxon>Campylobacterota</taxon>
        <taxon>Epsilonproteobacteria</taxon>
        <taxon>Campylobacterales</taxon>
        <taxon>Campylobacteraceae</taxon>
        <taxon>Campylobacter</taxon>
    </lineage>
</organism>
<dbReference type="EMBL" id="AACSIE010000002">
    <property type="protein sequence ID" value="EAL9204113.1"/>
    <property type="molecule type" value="Genomic_DNA"/>
</dbReference>
<comment type="caution">
    <text evidence="1">The sequence shown here is derived from an EMBL/GenBank/DDBJ whole genome shotgun (WGS) entry which is preliminary data.</text>
</comment>
<accession>A0A630BPN2</accession>
<dbReference type="RefSeq" id="WP_075395189.1">
    <property type="nucleotide sequence ID" value="NZ_CP018900.1"/>
</dbReference>